<dbReference type="OrthoDB" id="4062651at2759"/>
<keyword evidence="3" id="KW-1185">Reference proteome</keyword>
<dbReference type="SUPFAM" id="SSF56112">
    <property type="entry name" value="Protein kinase-like (PK-like)"/>
    <property type="match status" value="1"/>
</dbReference>
<proteinExistence type="predicted"/>
<protein>
    <submittedName>
        <fullName evidence="2">Kinase-like protein</fullName>
    </submittedName>
</protein>
<evidence type="ECO:0000313" key="3">
    <source>
        <dbReference type="Proteomes" id="UP000297245"/>
    </source>
</evidence>
<dbReference type="PROSITE" id="PS00108">
    <property type="entry name" value="PROTEIN_KINASE_ST"/>
    <property type="match status" value="1"/>
</dbReference>
<organism evidence="2 3">
    <name type="scientific">Dendrothele bispora (strain CBS 962.96)</name>
    <dbReference type="NCBI Taxonomy" id="1314807"/>
    <lineage>
        <taxon>Eukaryota</taxon>
        <taxon>Fungi</taxon>
        <taxon>Dikarya</taxon>
        <taxon>Basidiomycota</taxon>
        <taxon>Agaricomycotina</taxon>
        <taxon>Agaricomycetes</taxon>
        <taxon>Agaricomycetidae</taxon>
        <taxon>Agaricales</taxon>
        <taxon>Agaricales incertae sedis</taxon>
        <taxon>Dendrothele</taxon>
    </lineage>
</organism>
<dbReference type="InterPro" id="IPR001245">
    <property type="entry name" value="Ser-Thr/Tyr_kinase_cat_dom"/>
</dbReference>
<dbReference type="AlphaFoldDB" id="A0A4S8KT79"/>
<dbReference type="SMART" id="SM00220">
    <property type="entry name" value="S_TKc"/>
    <property type="match status" value="1"/>
</dbReference>
<dbReference type="Pfam" id="PF07714">
    <property type="entry name" value="PK_Tyr_Ser-Thr"/>
    <property type="match status" value="1"/>
</dbReference>
<dbReference type="Proteomes" id="UP000297245">
    <property type="component" value="Unassembled WGS sequence"/>
</dbReference>
<reference evidence="2 3" key="1">
    <citation type="journal article" date="2019" name="Nat. Ecol. Evol.">
        <title>Megaphylogeny resolves global patterns of mushroom evolution.</title>
        <authorList>
            <person name="Varga T."/>
            <person name="Krizsan K."/>
            <person name="Foldi C."/>
            <person name="Dima B."/>
            <person name="Sanchez-Garcia M."/>
            <person name="Sanchez-Ramirez S."/>
            <person name="Szollosi G.J."/>
            <person name="Szarkandi J.G."/>
            <person name="Papp V."/>
            <person name="Albert L."/>
            <person name="Andreopoulos W."/>
            <person name="Angelini C."/>
            <person name="Antonin V."/>
            <person name="Barry K.W."/>
            <person name="Bougher N.L."/>
            <person name="Buchanan P."/>
            <person name="Buyck B."/>
            <person name="Bense V."/>
            <person name="Catcheside P."/>
            <person name="Chovatia M."/>
            <person name="Cooper J."/>
            <person name="Damon W."/>
            <person name="Desjardin D."/>
            <person name="Finy P."/>
            <person name="Geml J."/>
            <person name="Haridas S."/>
            <person name="Hughes K."/>
            <person name="Justo A."/>
            <person name="Karasinski D."/>
            <person name="Kautmanova I."/>
            <person name="Kiss B."/>
            <person name="Kocsube S."/>
            <person name="Kotiranta H."/>
            <person name="LaButti K.M."/>
            <person name="Lechner B.E."/>
            <person name="Liimatainen K."/>
            <person name="Lipzen A."/>
            <person name="Lukacs Z."/>
            <person name="Mihaltcheva S."/>
            <person name="Morgado L.N."/>
            <person name="Niskanen T."/>
            <person name="Noordeloos M.E."/>
            <person name="Ohm R.A."/>
            <person name="Ortiz-Santana B."/>
            <person name="Ovrebo C."/>
            <person name="Racz N."/>
            <person name="Riley R."/>
            <person name="Savchenko A."/>
            <person name="Shiryaev A."/>
            <person name="Soop K."/>
            <person name="Spirin V."/>
            <person name="Szebenyi C."/>
            <person name="Tomsovsky M."/>
            <person name="Tulloss R.E."/>
            <person name="Uehling J."/>
            <person name="Grigoriev I.V."/>
            <person name="Vagvolgyi C."/>
            <person name="Papp T."/>
            <person name="Martin F.M."/>
            <person name="Miettinen O."/>
            <person name="Hibbett D.S."/>
            <person name="Nagy L.G."/>
        </authorList>
    </citation>
    <scope>NUCLEOTIDE SEQUENCE [LARGE SCALE GENOMIC DNA]</scope>
    <source>
        <strain evidence="2 3">CBS 962.96</strain>
    </source>
</reference>
<dbReference type="PROSITE" id="PS50011">
    <property type="entry name" value="PROTEIN_KINASE_DOM"/>
    <property type="match status" value="1"/>
</dbReference>
<dbReference type="PANTHER" id="PTHR44329">
    <property type="entry name" value="SERINE/THREONINE-PROTEIN KINASE TNNI3K-RELATED"/>
    <property type="match status" value="1"/>
</dbReference>
<dbReference type="InterPro" id="IPR008271">
    <property type="entry name" value="Ser/Thr_kinase_AS"/>
</dbReference>
<gene>
    <name evidence="2" type="ORF">K435DRAFT_699745</name>
</gene>
<feature type="domain" description="Protein kinase" evidence="1">
    <location>
        <begin position="131"/>
        <end position="391"/>
    </location>
</feature>
<sequence>MARNHQKGTIPPLGYVDVGQRPVVLVHEPNEPANVQRPAEVFRESERPTGNRHHASLLTRVETILGNPTEYQELLVQQGELAQSLLDLLQTLYDYPGVLPKLKSKIFHAIIRLSNKSGLYPNCLALDDVTKVGDHPVAAGGFGEIWKGLIGGRIVCLKVVKIYGNSDVQKLLKEFRKEAILWRQFNHPNVLPFLGLYFLDSSKQRICLISPWMEMGNLRQYLDKHGEGPIDYFALAFDITCGLSYLHEKKVVHGDLKGDNILITSSGRAAIADFGLARKSDTLRLTSLSTSHHVKGSTRWLAPECLLENGVHTYHSDIYAFGCVCYEVFTGLIPFYEFPREVSVVIQLNEGHRPSRPGSNSRLNDSMWAIMQECWRQGPDSRPLTNTLSER</sequence>
<evidence type="ECO:0000259" key="1">
    <source>
        <dbReference type="PROSITE" id="PS50011"/>
    </source>
</evidence>
<dbReference type="InterPro" id="IPR000719">
    <property type="entry name" value="Prot_kinase_dom"/>
</dbReference>
<keyword evidence="2" id="KW-0808">Transferase</keyword>
<accession>A0A4S8KT79</accession>
<name>A0A4S8KT79_DENBC</name>
<dbReference type="InterPro" id="IPR051681">
    <property type="entry name" value="Ser/Thr_Kinases-Pseudokinases"/>
</dbReference>
<dbReference type="EMBL" id="ML180163">
    <property type="protein sequence ID" value="THU78618.1"/>
    <property type="molecule type" value="Genomic_DNA"/>
</dbReference>
<feature type="non-terminal residue" evidence="2">
    <location>
        <position position="391"/>
    </location>
</feature>
<dbReference type="GO" id="GO:0004674">
    <property type="term" value="F:protein serine/threonine kinase activity"/>
    <property type="evidence" value="ECO:0007669"/>
    <property type="project" value="TreeGrafter"/>
</dbReference>
<evidence type="ECO:0000313" key="2">
    <source>
        <dbReference type="EMBL" id="THU78618.1"/>
    </source>
</evidence>
<dbReference type="InterPro" id="IPR011009">
    <property type="entry name" value="Kinase-like_dom_sf"/>
</dbReference>
<keyword evidence="2" id="KW-0418">Kinase</keyword>
<dbReference type="Gene3D" id="1.10.510.10">
    <property type="entry name" value="Transferase(Phosphotransferase) domain 1"/>
    <property type="match status" value="1"/>
</dbReference>
<dbReference type="PRINTS" id="PR00109">
    <property type="entry name" value="TYRKINASE"/>
</dbReference>
<dbReference type="GO" id="GO:0005524">
    <property type="term" value="F:ATP binding"/>
    <property type="evidence" value="ECO:0007669"/>
    <property type="project" value="InterPro"/>
</dbReference>